<name>A0A6J4HKW7_9ACTN</name>
<sequence length="107" mass="11106">GHAHAPGGRPAPGHVAEPGPPADARPQADGRAGQRQRQDPGRLRAGRRHPQAPARPAHRAPGRRLHRRGGVRLAVPGGRDAPRHAGAGAARRPAHRGHPARPGPGLL</sequence>
<feature type="compositionally biased region" description="Basic residues" evidence="1">
    <location>
        <begin position="44"/>
        <end position="70"/>
    </location>
</feature>
<feature type="compositionally biased region" description="Low complexity" evidence="1">
    <location>
        <begin position="24"/>
        <end position="35"/>
    </location>
</feature>
<accession>A0A6J4HKW7</accession>
<gene>
    <name evidence="2" type="ORF">AVDCRST_MAG57-860</name>
</gene>
<reference evidence="2" key="1">
    <citation type="submission" date="2020-02" db="EMBL/GenBank/DDBJ databases">
        <authorList>
            <person name="Meier V. D."/>
        </authorList>
    </citation>
    <scope>NUCLEOTIDE SEQUENCE</scope>
    <source>
        <strain evidence="2">AVDCRST_MAG57</strain>
    </source>
</reference>
<proteinExistence type="predicted"/>
<organism evidence="2">
    <name type="scientific">uncultured Blastococcus sp</name>
    <dbReference type="NCBI Taxonomy" id="217144"/>
    <lineage>
        <taxon>Bacteria</taxon>
        <taxon>Bacillati</taxon>
        <taxon>Actinomycetota</taxon>
        <taxon>Actinomycetes</taxon>
        <taxon>Geodermatophilales</taxon>
        <taxon>Geodermatophilaceae</taxon>
        <taxon>Blastococcus</taxon>
        <taxon>environmental samples</taxon>
    </lineage>
</organism>
<dbReference type="EMBL" id="CADCTI010000080">
    <property type="protein sequence ID" value="CAA9226302.1"/>
    <property type="molecule type" value="Genomic_DNA"/>
</dbReference>
<dbReference type="AlphaFoldDB" id="A0A6J4HKW7"/>
<feature type="non-terminal residue" evidence="2">
    <location>
        <position position="107"/>
    </location>
</feature>
<feature type="region of interest" description="Disordered" evidence="1">
    <location>
        <begin position="1"/>
        <end position="107"/>
    </location>
</feature>
<evidence type="ECO:0000313" key="2">
    <source>
        <dbReference type="EMBL" id="CAA9226302.1"/>
    </source>
</evidence>
<protein>
    <submittedName>
        <fullName evidence="2">Regulatory protein</fullName>
    </submittedName>
</protein>
<feature type="compositionally biased region" description="Low complexity" evidence="1">
    <location>
        <begin position="71"/>
        <end position="91"/>
    </location>
</feature>
<evidence type="ECO:0000256" key="1">
    <source>
        <dbReference type="SAM" id="MobiDB-lite"/>
    </source>
</evidence>
<feature type="non-terminal residue" evidence="2">
    <location>
        <position position="1"/>
    </location>
</feature>